<gene>
    <name evidence="7" type="ORF">AYR53_03625</name>
</gene>
<dbReference type="InterPro" id="IPR001460">
    <property type="entry name" value="PCN-bd_Tpept"/>
</dbReference>
<evidence type="ECO:0000259" key="4">
    <source>
        <dbReference type="Pfam" id="PF00905"/>
    </source>
</evidence>
<dbReference type="InterPro" id="IPR036138">
    <property type="entry name" value="PBP_dimer_sf"/>
</dbReference>
<dbReference type="Gene3D" id="3.40.710.10">
    <property type="entry name" value="DD-peptidase/beta-lactamase superfamily"/>
    <property type="match status" value="1"/>
</dbReference>
<dbReference type="SUPFAM" id="SSF56601">
    <property type="entry name" value="beta-lactamase/transpeptidase-like"/>
    <property type="match status" value="1"/>
</dbReference>
<dbReference type="OrthoDB" id="9766847at2"/>
<dbReference type="GO" id="GO:0071972">
    <property type="term" value="F:peptidoglycan L,D-transpeptidase activity"/>
    <property type="evidence" value="ECO:0007669"/>
    <property type="project" value="TreeGrafter"/>
</dbReference>
<dbReference type="Proteomes" id="UP000078582">
    <property type="component" value="Chromosome"/>
</dbReference>
<feature type="domain" description="Penicillin-binding protein transpeptidase" evidence="4">
    <location>
        <begin position="350"/>
        <end position="638"/>
    </location>
</feature>
<keyword evidence="7" id="KW-0131">Cell cycle</keyword>
<dbReference type="InterPro" id="IPR005311">
    <property type="entry name" value="PBP_dimer"/>
</dbReference>
<dbReference type="InterPro" id="IPR032710">
    <property type="entry name" value="NTF2-like_dom_sf"/>
</dbReference>
<dbReference type="PANTHER" id="PTHR30627:SF25">
    <property type="entry name" value="PENICILLIN-BINDING PROTEIN 3"/>
    <property type="match status" value="1"/>
</dbReference>
<dbReference type="Gene3D" id="3.10.450.100">
    <property type="entry name" value="NTF2-like, domain 1"/>
    <property type="match status" value="1"/>
</dbReference>
<dbReference type="GeneID" id="42981329"/>
<dbReference type="Pfam" id="PF05223">
    <property type="entry name" value="MecA_N"/>
    <property type="match status" value="1"/>
</dbReference>
<evidence type="ECO:0000313" key="8">
    <source>
        <dbReference type="Proteomes" id="UP000078582"/>
    </source>
</evidence>
<evidence type="ECO:0000256" key="1">
    <source>
        <dbReference type="ARBA" id="ARBA00004162"/>
    </source>
</evidence>
<evidence type="ECO:0000259" key="6">
    <source>
        <dbReference type="Pfam" id="PF05223"/>
    </source>
</evidence>
<dbReference type="GO" id="GO:0046677">
    <property type="term" value="P:response to antibiotic"/>
    <property type="evidence" value="ECO:0007669"/>
    <property type="project" value="InterPro"/>
</dbReference>
<evidence type="ECO:0000256" key="3">
    <source>
        <dbReference type="ARBA" id="ARBA00023136"/>
    </source>
</evidence>
<dbReference type="Gene3D" id="3.90.1310.10">
    <property type="entry name" value="Penicillin-binding protein 2a (Domain 2)"/>
    <property type="match status" value="1"/>
</dbReference>
<dbReference type="Gene3D" id="3.30.1390.30">
    <property type="entry name" value="Penicillin-binding protein 2a, domain 3"/>
    <property type="match status" value="1"/>
</dbReference>
<evidence type="ECO:0000256" key="2">
    <source>
        <dbReference type="ARBA" id="ARBA00007171"/>
    </source>
</evidence>
<dbReference type="SUPFAM" id="SSF54427">
    <property type="entry name" value="NTF2-like"/>
    <property type="match status" value="1"/>
</dbReference>
<keyword evidence="7" id="KW-0132">Cell division</keyword>
<dbReference type="Pfam" id="PF00905">
    <property type="entry name" value="Transpeptidase"/>
    <property type="match status" value="1"/>
</dbReference>
<dbReference type="Pfam" id="PF03717">
    <property type="entry name" value="PBP_dimer"/>
    <property type="match status" value="1"/>
</dbReference>
<keyword evidence="8" id="KW-1185">Reference proteome</keyword>
<dbReference type="RefSeq" id="WP_068279335.1">
    <property type="nucleotide sequence ID" value="NZ_CP014873.1"/>
</dbReference>
<dbReference type="InterPro" id="IPR007887">
    <property type="entry name" value="MecA_N"/>
</dbReference>
<comment type="similarity">
    <text evidence="2">Belongs to the transpeptidase family.</text>
</comment>
<accession>A0A192H1W5</accession>
<dbReference type="GO" id="GO:0005886">
    <property type="term" value="C:plasma membrane"/>
    <property type="evidence" value="ECO:0007669"/>
    <property type="project" value="UniProtKB-SubCell"/>
</dbReference>
<dbReference type="SUPFAM" id="SSF56519">
    <property type="entry name" value="Penicillin binding protein dimerisation domain"/>
    <property type="match status" value="1"/>
</dbReference>
<feature type="domain" description="Penicillin-binding protein dimerisation" evidence="5">
    <location>
        <begin position="161"/>
        <end position="309"/>
    </location>
</feature>
<dbReference type="GO" id="GO:0008658">
    <property type="term" value="F:penicillin binding"/>
    <property type="evidence" value="ECO:0007669"/>
    <property type="project" value="InterPro"/>
</dbReference>
<evidence type="ECO:0000313" key="7">
    <source>
        <dbReference type="EMBL" id="ANK61936.1"/>
    </source>
</evidence>
<dbReference type="STRING" id="375175.AYR53_03625"/>
<dbReference type="PANTHER" id="PTHR30627">
    <property type="entry name" value="PEPTIDOGLYCAN D,D-TRANSPEPTIDASE"/>
    <property type="match status" value="1"/>
</dbReference>
<dbReference type="GO" id="GO:0051301">
    <property type="term" value="P:cell division"/>
    <property type="evidence" value="ECO:0007669"/>
    <property type="project" value="UniProtKB-KW"/>
</dbReference>
<dbReference type="InterPro" id="IPR050515">
    <property type="entry name" value="Beta-lactam/transpept"/>
</dbReference>
<dbReference type="AlphaFoldDB" id="A0A192H1W5"/>
<evidence type="ECO:0000259" key="5">
    <source>
        <dbReference type="Pfam" id="PF03717"/>
    </source>
</evidence>
<dbReference type="EMBL" id="CP014873">
    <property type="protein sequence ID" value="ANK61936.1"/>
    <property type="molecule type" value="Genomic_DNA"/>
</dbReference>
<sequence>MKKWLWGLLAGILLLLVGASGIMWYQQRQQQQQAERTVRQFTSYFSKQDFVGMVNYIDKRQLKGMDYHYTTKKVVQRSVNVFGQISAKQMNVKNIKLKRQTKQRYQFSYELHLVTALGPLTVRNYRGEVVKRQGKWRVIWTPALLFPKMSGTETIDVVWDQGHRGKILDRKDRPLAEDGQLMQAGMVPQKITEQNLTKISQTFAVSKKTLQQSLKQSWVQPDSFVPVKTLADGAAQPQLAGITYRAVAARKYPSKEASAQLVGYVGQVTAEDLKKHPTLQSGDQIGKTGLERTYNQKLSGHDGGRIAIYDGDQLIRVIQKERKKNGHNLKLTIDRTQQEKAYQSLAGQPGAVVTMAPKTGQLTTLVSSPSYDPNLFANGITQKDYQKYLDNSNNPFLARYLTRYAPGSTFKAVTAGIALDNGTITTNTTRKISGLKWQPNHSWGNYQITRVTNTPEENMAQALINSDNIWFAQTTLAMGQSAFYKGLKPFIFGKKLAIPLTMPTAQVANQQHLSAQLLADSGYGQGQLLMTPIQQAVTYSVFANQGRIQLPTLLSKQSAKKGQQVIKPQNTAAVVQALEQVVSDPAGTAHDLQIDGHQMAAKTGTAELKQQQDIQGKQNGFVFAFDPEQGRYLTVAMMEGKGSEPVVQMIKPYLEDFY</sequence>
<organism evidence="7 8">
    <name type="scientific">Loigolactobacillus backii</name>
    <dbReference type="NCBI Taxonomy" id="375175"/>
    <lineage>
        <taxon>Bacteria</taxon>
        <taxon>Bacillati</taxon>
        <taxon>Bacillota</taxon>
        <taxon>Bacilli</taxon>
        <taxon>Lactobacillales</taxon>
        <taxon>Lactobacillaceae</taxon>
        <taxon>Loigolactobacillus</taxon>
    </lineage>
</organism>
<protein>
    <submittedName>
        <fullName evidence="7">Cell division protein FtsI</fullName>
    </submittedName>
</protein>
<feature type="domain" description="NTF2-like N-terminal transpeptidase" evidence="6">
    <location>
        <begin position="34"/>
        <end position="152"/>
    </location>
</feature>
<comment type="subcellular location">
    <subcellularLocation>
        <location evidence="1">Cell membrane</location>
        <topology evidence="1">Single-pass membrane protein</topology>
    </subcellularLocation>
</comment>
<name>A0A192H1W5_9LACO</name>
<proteinExistence type="inferred from homology"/>
<reference evidence="7 8" key="1">
    <citation type="submission" date="2016-03" db="EMBL/GenBank/DDBJ databases">
        <title>Pediococcus and Lactobacillus from brewery environment - whole genome sequencing and assembly.</title>
        <authorList>
            <person name="Behr J."/>
            <person name="Geissler A.J."/>
            <person name="Vogel R.F."/>
        </authorList>
    </citation>
    <scope>NUCLEOTIDE SEQUENCE [LARGE SCALE GENOMIC DNA]</scope>
    <source>
        <strain evidence="7 8">TMW 1.1989</strain>
    </source>
</reference>
<dbReference type="InterPro" id="IPR012338">
    <property type="entry name" value="Beta-lactam/transpept-like"/>
</dbReference>
<keyword evidence="3" id="KW-0472">Membrane</keyword>
<dbReference type="GO" id="GO:0071555">
    <property type="term" value="P:cell wall organization"/>
    <property type="evidence" value="ECO:0007669"/>
    <property type="project" value="TreeGrafter"/>
</dbReference>